<dbReference type="SUPFAM" id="SSF50952">
    <property type="entry name" value="Soluble quinoprotein glucose dehydrogenase"/>
    <property type="match status" value="1"/>
</dbReference>
<gene>
    <name evidence="7" type="ORF">ACFOEE_09010</name>
</gene>
<evidence type="ECO:0000256" key="4">
    <source>
        <dbReference type="PROSITE-ProRule" id="PRU00433"/>
    </source>
</evidence>
<dbReference type="Gene3D" id="2.120.10.30">
    <property type="entry name" value="TolB, C-terminal domain"/>
    <property type="match status" value="1"/>
</dbReference>
<name>A0ABV7CJD1_9GAMM</name>
<evidence type="ECO:0000256" key="2">
    <source>
        <dbReference type="ARBA" id="ARBA00022723"/>
    </source>
</evidence>
<dbReference type="Pfam" id="PF07995">
    <property type="entry name" value="GSDH"/>
    <property type="match status" value="1"/>
</dbReference>
<organism evidence="7 8">
    <name type="scientific">Pseudoalteromonas fenneropenaei</name>
    <dbReference type="NCBI Taxonomy" id="1737459"/>
    <lineage>
        <taxon>Bacteria</taxon>
        <taxon>Pseudomonadati</taxon>
        <taxon>Pseudomonadota</taxon>
        <taxon>Gammaproteobacteria</taxon>
        <taxon>Alteromonadales</taxon>
        <taxon>Pseudoalteromonadaceae</taxon>
        <taxon>Pseudoalteromonas</taxon>
    </lineage>
</organism>
<evidence type="ECO:0000313" key="7">
    <source>
        <dbReference type="EMBL" id="MFC3032658.1"/>
    </source>
</evidence>
<keyword evidence="3 4" id="KW-0408">Iron</keyword>
<keyword evidence="5" id="KW-0732">Signal</keyword>
<dbReference type="InterPro" id="IPR036909">
    <property type="entry name" value="Cyt_c-like_dom_sf"/>
</dbReference>
<proteinExistence type="predicted"/>
<dbReference type="InterPro" id="IPR012938">
    <property type="entry name" value="Glc/Sorbosone_DH"/>
</dbReference>
<comment type="caution">
    <text evidence="7">The sequence shown here is derived from an EMBL/GenBank/DDBJ whole genome shotgun (WGS) entry which is preliminary data.</text>
</comment>
<dbReference type="InterPro" id="IPR009056">
    <property type="entry name" value="Cyt_c-like_dom"/>
</dbReference>
<evidence type="ECO:0000256" key="3">
    <source>
        <dbReference type="ARBA" id="ARBA00023004"/>
    </source>
</evidence>
<evidence type="ECO:0000256" key="1">
    <source>
        <dbReference type="ARBA" id="ARBA00022617"/>
    </source>
</evidence>
<accession>A0ABV7CJD1</accession>
<keyword evidence="1 4" id="KW-0349">Heme</keyword>
<dbReference type="Pfam" id="PF13442">
    <property type="entry name" value="Cytochrome_CBB3"/>
    <property type="match status" value="1"/>
</dbReference>
<dbReference type="InterPro" id="IPR011041">
    <property type="entry name" value="Quinoprot_gluc/sorb_DH_b-prop"/>
</dbReference>
<feature type="domain" description="Cytochrome c" evidence="6">
    <location>
        <begin position="29"/>
        <end position="108"/>
    </location>
</feature>
<keyword evidence="2 4" id="KW-0479">Metal-binding</keyword>
<dbReference type="Gene3D" id="1.10.760.10">
    <property type="entry name" value="Cytochrome c-like domain"/>
    <property type="match status" value="1"/>
</dbReference>
<dbReference type="PROSITE" id="PS51007">
    <property type="entry name" value="CYTC"/>
    <property type="match status" value="1"/>
</dbReference>
<evidence type="ECO:0000259" key="6">
    <source>
        <dbReference type="PROSITE" id="PS51007"/>
    </source>
</evidence>
<dbReference type="InterPro" id="IPR011042">
    <property type="entry name" value="6-blade_b-propeller_TolB-like"/>
</dbReference>
<dbReference type="RefSeq" id="WP_377123377.1">
    <property type="nucleotide sequence ID" value="NZ_JBHRSD010000014.1"/>
</dbReference>
<feature type="signal peptide" evidence="5">
    <location>
        <begin position="1"/>
        <end position="24"/>
    </location>
</feature>
<dbReference type="SUPFAM" id="SSF46626">
    <property type="entry name" value="Cytochrome c"/>
    <property type="match status" value="1"/>
</dbReference>
<sequence>MMKPIASKIALNLILLSAATKSFAANEFAANEKVEQLFEQTCAACHGQSLKGAMASSLLDNQWTTDGSDSALQRAITEGLAGTSMPAFGKTLTPEQIRTLVVYIRESAYRATQTNDSLSKLDKPLTTKHYTLELSEVTSNNGIIWAMDFLPDGSLLYTIRHGELWHLSPTGEQTLIKGTPTVWHQRQGGLLDVYPDPDYANTGWIYLSFSKPAGINAKGEAIAFTSIVRGKIRGGNWVEQQTLFEADAHNRKNQGWHFGSRIVIQGDFLYFTNGDEGHQNDAQLITTQNGKIHRIFKDGTIPKDNPFYHQANAQKTIWTYGNRNAQGLTIEPTTGNIWSTEHGPRGGDELNLVKKGANYGWPTVTFGMNYDGTPITPNTELPDMQSPILHWTPSIAVAGINFYTGDLFKAWQGDLLVGSLAKMQLHRLRIENGKVIEDEVLLNGLGRIRDVVSAPNGEIYVTINDGDTKTSKIYAIRPKITP</sequence>
<reference evidence="8" key="1">
    <citation type="journal article" date="2019" name="Int. J. Syst. Evol. Microbiol.">
        <title>The Global Catalogue of Microorganisms (GCM) 10K type strain sequencing project: providing services to taxonomists for standard genome sequencing and annotation.</title>
        <authorList>
            <consortium name="The Broad Institute Genomics Platform"/>
            <consortium name="The Broad Institute Genome Sequencing Center for Infectious Disease"/>
            <person name="Wu L."/>
            <person name="Ma J."/>
        </authorList>
    </citation>
    <scope>NUCLEOTIDE SEQUENCE [LARGE SCALE GENOMIC DNA]</scope>
    <source>
        <strain evidence="8">KCTC 42730</strain>
    </source>
</reference>
<protein>
    <submittedName>
        <fullName evidence="7">PQQ-dependent sugar dehydrogenase</fullName>
    </submittedName>
</protein>
<dbReference type="EMBL" id="JBHRSD010000014">
    <property type="protein sequence ID" value="MFC3032658.1"/>
    <property type="molecule type" value="Genomic_DNA"/>
</dbReference>
<dbReference type="Proteomes" id="UP001595453">
    <property type="component" value="Unassembled WGS sequence"/>
</dbReference>
<dbReference type="PANTHER" id="PTHR19328:SF75">
    <property type="entry name" value="ALDOSE SUGAR DEHYDROGENASE YLII"/>
    <property type="match status" value="1"/>
</dbReference>
<dbReference type="PANTHER" id="PTHR19328">
    <property type="entry name" value="HEDGEHOG-INTERACTING PROTEIN"/>
    <property type="match status" value="1"/>
</dbReference>
<keyword evidence="8" id="KW-1185">Reference proteome</keyword>
<feature type="chain" id="PRO_5047538636" evidence="5">
    <location>
        <begin position="25"/>
        <end position="482"/>
    </location>
</feature>
<evidence type="ECO:0000313" key="8">
    <source>
        <dbReference type="Proteomes" id="UP001595453"/>
    </source>
</evidence>
<evidence type="ECO:0000256" key="5">
    <source>
        <dbReference type="SAM" id="SignalP"/>
    </source>
</evidence>